<dbReference type="Pfam" id="PF17681">
    <property type="entry name" value="GCP_N_terminal"/>
    <property type="match status" value="1"/>
</dbReference>
<dbReference type="GO" id="GO:0000278">
    <property type="term" value="P:mitotic cell cycle"/>
    <property type="evidence" value="ECO:0007669"/>
    <property type="project" value="TreeGrafter"/>
</dbReference>
<evidence type="ECO:0000256" key="2">
    <source>
        <dbReference type="ARBA" id="ARBA00010337"/>
    </source>
</evidence>
<dbReference type="GO" id="GO:0043015">
    <property type="term" value="F:gamma-tubulin binding"/>
    <property type="evidence" value="ECO:0007669"/>
    <property type="project" value="InterPro"/>
</dbReference>
<name>A0AAN6V1Z9_9PEZI</name>
<keyword evidence="3" id="KW-0963">Cytoplasm</keyword>
<dbReference type="GO" id="GO:0044732">
    <property type="term" value="C:mitotic spindle pole body"/>
    <property type="evidence" value="ECO:0007669"/>
    <property type="project" value="TreeGrafter"/>
</dbReference>
<dbReference type="GO" id="GO:0000922">
    <property type="term" value="C:spindle pole"/>
    <property type="evidence" value="ECO:0007669"/>
    <property type="project" value="InterPro"/>
</dbReference>
<feature type="compositionally biased region" description="Basic and acidic residues" evidence="6">
    <location>
        <begin position="311"/>
        <end position="327"/>
    </location>
</feature>
<feature type="region of interest" description="Disordered" evidence="6">
    <location>
        <begin position="1000"/>
        <end position="1020"/>
    </location>
</feature>
<dbReference type="Pfam" id="PF06911">
    <property type="entry name" value="Senescence"/>
    <property type="match status" value="1"/>
</dbReference>
<dbReference type="GO" id="GO:0051321">
    <property type="term" value="P:meiotic cell cycle"/>
    <property type="evidence" value="ECO:0007669"/>
    <property type="project" value="TreeGrafter"/>
</dbReference>
<dbReference type="RefSeq" id="XP_062636709.1">
    <property type="nucleotide sequence ID" value="XM_062783907.1"/>
</dbReference>
<reference evidence="10" key="2">
    <citation type="submission" date="2023-05" db="EMBL/GenBank/DDBJ databases">
        <authorList>
            <consortium name="Lawrence Berkeley National Laboratory"/>
            <person name="Steindorff A."/>
            <person name="Hensen N."/>
            <person name="Bonometti L."/>
            <person name="Westerberg I."/>
            <person name="Brannstrom I.O."/>
            <person name="Guillou S."/>
            <person name="Cros-Aarteil S."/>
            <person name="Calhoun S."/>
            <person name="Haridas S."/>
            <person name="Kuo A."/>
            <person name="Mondo S."/>
            <person name="Pangilinan J."/>
            <person name="Riley R."/>
            <person name="Labutti K."/>
            <person name="Andreopoulos B."/>
            <person name="Lipzen A."/>
            <person name="Chen C."/>
            <person name="Yanf M."/>
            <person name="Daum C."/>
            <person name="Ng V."/>
            <person name="Clum A."/>
            <person name="Ohm R."/>
            <person name="Martin F."/>
            <person name="Silar P."/>
            <person name="Natvig D."/>
            <person name="Lalanne C."/>
            <person name="Gautier V."/>
            <person name="Ament-Velasquez S.L."/>
            <person name="Kruys A."/>
            <person name="Hutchinson M.I."/>
            <person name="Powell A.J."/>
            <person name="Barry K."/>
            <person name="Miller A.N."/>
            <person name="Grigoriev I.V."/>
            <person name="Debuchy R."/>
            <person name="Gladieux P."/>
            <person name="Thoren M.H."/>
            <person name="Johannesson H."/>
        </authorList>
    </citation>
    <scope>NUCLEOTIDE SEQUENCE</scope>
    <source>
        <strain evidence="10">CBS 141.50</strain>
    </source>
</reference>
<dbReference type="InterPro" id="IPR041470">
    <property type="entry name" value="GCP_N"/>
</dbReference>
<keyword evidence="5" id="KW-0206">Cytoskeleton</keyword>
<comment type="caution">
    <text evidence="10">The sequence shown here is derived from an EMBL/GenBank/DDBJ whole genome shotgun (WGS) entry which is preliminary data.</text>
</comment>
<evidence type="ECO:0000256" key="4">
    <source>
        <dbReference type="ARBA" id="ARBA00022701"/>
    </source>
</evidence>
<feature type="domain" description="Senescence" evidence="8">
    <location>
        <begin position="223"/>
        <end position="413"/>
    </location>
</feature>
<comment type="subcellular location">
    <subcellularLocation>
        <location evidence="1">Cytoplasm</location>
        <location evidence="1">Cytoskeleton</location>
        <location evidence="1">Microtubule organizing center</location>
    </subcellularLocation>
</comment>
<evidence type="ECO:0000313" key="11">
    <source>
        <dbReference type="Proteomes" id="UP001302676"/>
    </source>
</evidence>
<evidence type="ECO:0000256" key="5">
    <source>
        <dbReference type="ARBA" id="ARBA00023212"/>
    </source>
</evidence>
<dbReference type="AlphaFoldDB" id="A0AAN6V1Z9"/>
<feature type="compositionally biased region" description="Basic and acidic residues" evidence="6">
    <location>
        <begin position="433"/>
        <end position="454"/>
    </location>
</feature>
<dbReference type="GO" id="GO:0005874">
    <property type="term" value="C:microtubule"/>
    <property type="evidence" value="ECO:0007669"/>
    <property type="project" value="UniProtKB-KW"/>
</dbReference>
<comment type="similarity">
    <text evidence="2">Belongs to the TUBGCP family.</text>
</comment>
<dbReference type="PANTHER" id="PTHR19302">
    <property type="entry name" value="GAMMA TUBULIN COMPLEX PROTEIN"/>
    <property type="match status" value="1"/>
</dbReference>
<dbReference type="GeneID" id="87820520"/>
<dbReference type="PANTHER" id="PTHR19302:SF27">
    <property type="entry name" value="GAMMA-TUBULIN COMPLEX COMPONENT 4"/>
    <property type="match status" value="1"/>
</dbReference>
<proteinExistence type="inferred from homology"/>
<evidence type="ECO:0000256" key="6">
    <source>
        <dbReference type="SAM" id="MobiDB-lite"/>
    </source>
</evidence>
<protein>
    <submittedName>
        <fullName evidence="10">Spc98 family-domain-containing protein</fullName>
    </submittedName>
</protein>
<dbReference type="GO" id="GO:0031122">
    <property type="term" value="P:cytoplasmic microtubule organization"/>
    <property type="evidence" value="ECO:0007669"/>
    <property type="project" value="TreeGrafter"/>
</dbReference>
<organism evidence="10 11">
    <name type="scientific">Dichotomopilus funicola</name>
    <dbReference type="NCBI Taxonomy" id="1934379"/>
    <lineage>
        <taxon>Eukaryota</taxon>
        <taxon>Fungi</taxon>
        <taxon>Dikarya</taxon>
        <taxon>Ascomycota</taxon>
        <taxon>Pezizomycotina</taxon>
        <taxon>Sordariomycetes</taxon>
        <taxon>Sordariomycetidae</taxon>
        <taxon>Sordariales</taxon>
        <taxon>Chaetomiaceae</taxon>
        <taxon>Dichotomopilus</taxon>
    </lineage>
</organism>
<dbReference type="GO" id="GO:0051011">
    <property type="term" value="F:microtubule minus-end binding"/>
    <property type="evidence" value="ECO:0007669"/>
    <property type="project" value="TreeGrafter"/>
</dbReference>
<dbReference type="InterPro" id="IPR040457">
    <property type="entry name" value="GCP_C"/>
</dbReference>
<evidence type="ECO:0000256" key="1">
    <source>
        <dbReference type="ARBA" id="ARBA00004267"/>
    </source>
</evidence>
<feature type="region of interest" description="Disordered" evidence="6">
    <location>
        <begin position="477"/>
        <end position="497"/>
    </location>
</feature>
<keyword evidence="4" id="KW-0493">Microtubule</keyword>
<dbReference type="InterPro" id="IPR007259">
    <property type="entry name" value="GCP"/>
</dbReference>
<evidence type="ECO:0000256" key="3">
    <source>
        <dbReference type="ARBA" id="ARBA00022490"/>
    </source>
</evidence>
<feature type="region of interest" description="Disordered" evidence="6">
    <location>
        <begin position="423"/>
        <end position="456"/>
    </location>
</feature>
<keyword evidence="11" id="KW-1185">Reference proteome</keyword>
<feature type="region of interest" description="Disordered" evidence="6">
    <location>
        <begin position="307"/>
        <end position="329"/>
    </location>
</feature>
<dbReference type="GO" id="GO:0000930">
    <property type="term" value="C:gamma-tubulin complex"/>
    <property type="evidence" value="ECO:0007669"/>
    <property type="project" value="TreeGrafter"/>
</dbReference>
<evidence type="ECO:0000259" key="8">
    <source>
        <dbReference type="Pfam" id="PF06911"/>
    </source>
</evidence>
<dbReference type="Gene3D" id="1.20.120.1900">
    <property type="entry name" value="Gamma-tubulin complex, C-terminal domain"/>
    <property type="match status" value="1"/>
</dbReference>
<dbReference type="Proteomes" id="UP001302676">
    <property type="component" value="Unassembled WGS sequence"/>
</dbReference>
<dbReference type="EMBL" id="MU853587">
    <property type="protein sequence ID" value="KAK4143338.1"/>
    <property type="molecule type" value="Genomic_DNA"/>
</dbReference>
<sequence length="1218" mass="131697">MASGHNDPRLLYAINGVSAYHIANGKEEALTPAGPQTLSLLMIYHQPPTSYLIPRWDLGPGSGAFTRIEFPSVESRKGIQEDVDTFETILAQCTAFLERAPPPKVGKGEKSGKSAGASAKAAEAAGEALPAYNPADFKPGEGYARGSHSGVTPGQIVLVDEDDGSVIGELTDGFQLVEESGVKPGSKDPVEITLPAAGGQNINVAPISQDLYDAELHPAYKNSFLVSNASAASRLIITGSDMLSKLLHTQADSFTKKAQPNAKPMTFQPATREHIRRINTFTGGAATLSAKTVGQITKVAQNWGASLGGHGTKDSGSTHKGFDKDGKPLGTYKPGLLNKSMMAFSTVMDGVEQAGRNLLTSTSDAATTVVTHKWGEEAGDVTRSLGGGVKNVGLVYIDVTGVSRRAILKSVAKGMVVGRTSTGDNIIVGGGDGGEREESQGRDRKREREREGRHHTTMLHEILLSLSGHPSPLLRSAAAAAATDSSTNPPSLLNTSANITAISPPERALLASLARLSDQHVHLLTSTAHIAARHPSLICRAVASAIDALHLAAFRAKVLEVEATVLKRDAALVGAYDIVPLTAVVGEFVGWGRRLEWLGRVVEVCTGAKVMDFLRGELQTGLLRVAEAAWVKQVSAWVLYGRVPGFGEGDFFVRYTCDMSLLPGFVTPATAASMLFIGRSLNQIRAKSAGDYSLKGEDHLSTQLARLAALRHPIDSATFARTVEDIRNFLSRTTLQRLLPLSKVLETLQLLRDFFLLRRGEFAMALTQQADEKIKSRWKRAENLAYEKRDGLAGVTMKEGEVVAVLTKTWAAMGSMQGEHAEEDEGLELARDLLRLSMVKSRNTAPVTPVSAEGDVPVIAPTPFRNLLFSVPVILTLQIPSPLDLFLSQSDLKTYTAINSYLLSLRRAHIRLTDLWKITSLRRHHPAPPGPPYGSRPAGRERVHLFRERHAVRSSILRNSWATASAAIFFLGEIEGYLQTEVVAGLSDGFYQWLTAGEAGQSHGDDDTAELRQATPEPGEDIEMADDDIWLAESNHASSPAALRPSSPQPPTNTHRHHDPQTLAIAHRLYLRTLVRRLLLSQQSFTDPLYELLVQIDHLVALVHRMHAVWTAADLEADAGVVDAFVDLEREQRDVQQEIRGVEGRVKRGVEGLIGELRRLEGSVDGGEVEGEAVMREAGEYVPRRVGGVDRLLMKLDFGSWFGSGGDEVVVGVDDDDF</sequence>
<dbReference type="Pfam" id="PF04130">
    <property type="entry name" value="GCP_C_terminal"/>
    <property type="match status" value="1"/>
</dbReference>
<dbReference type="InterPro" id="IPR042241">
    <property type="entry name" value="GCP_C_sf"/>
</dbReference>
<evidence type="ECO:0000259" key="9">
    <source>
        <dbReference type="Pfam" id="PF17681"/>
    </source>
</evidence>
<dbReference type="GO" id="GO:0007020">
    <property type="term" value="P:microtubule nucleation"/>
    <property type="evidence" value="ECO:0007669"/>
    <property type="project" value="InterPro"/>
</dbReference>
<feature type="region of interest" description="Disordered" evidence="6">
    <location>
        <begin position="1037"/>
        <end position="1058"/>
    </location>
</feature>
<gene>
    <name evidence="10" type="ORF">C8A04DRAFT_37533</name>
</gene>
<accession>A0AAN6V1Z9</accession>
<reference evidence="10" key="1">
    <citation type="journal article" date="2023" name="Mol. Phylogenet. Evol.">
        <title>Genome-scale phylogeny and comparative genomics of the fungal order Sordariales.</title>
        <authorList>
            <person name="Hensen N."/>
            <person name="Bonometti L."/>
            <person name="Westerberg I."/>
            <person name="Brannstrom I.O."/>
            <person name="Guillou S."/>
            <person name="Cros-Aarteil S."/>
            <person name="Calhoun S."/>
            <person name="Haridas S."/>
            <person name="Kuo A."/>
            <person name="Mondo S."/>
            <person name="Pangilinan J."/>
            <person name="Riley R."/>
            <person name="LaButti K."/>
            <person name="Andreopoulos B."/>
            <person name="Lipzen A."/>
            <person name="Chen C."/>
            <person name="Yan M."/>
            <person name="Daum C."/>
            <person name="Ng V."/>
            <person name="Clum A."/>
            <person name="Steindorff A."/>
            <person name="Ohm R.A."/>
            <person name="Martin F."/>
            <person name="Silar P."/>
            <person name="Natvig D.O."/>
            <person name="Lalanne C."/>
            <person name="Gautier V."/>
            <person name="Ament-Velasquez S.L."/>
            <person name="Kruys A."/>
            <person name="Hutchinson M.I."/>
            <person name="Powell A.J."/>
            <person name="Barry K."/>
            <person name="Miller A.N."/>
            <person name="Grigoriev I.V."/>
            <person name="Debuchy R."/>
            <person name="Gladieux P."/>
            <person name="Hiltunen Thoren M."/>
            <person name="Johannesson H."/>
        </authorList>
    </citation>
    <scope>NUCLEOTIDE SEQUENCE</scope>
    <source>
        <strain evidence="10">CBS 141.50</strain>
    </source>
</reference>
<feature type="domain" description="Gamma tubulin complex component C-terminal" evidence="7">
    <location>
        <begin position="745"/>
        <end position="1202"/>
    </location>
</feature>
<feature type="compositionally biased region" description="Low complexity" evidence="6">
    <location>
        <begin position="1037"/>
        <end position="1046"/>
    </location>
</feature>
<feature type="compositionally biased region" description="Polar residues" evidence="6">
    <location>
        <begin position="483"/>
        <end position="497"/>
    </location>
</feature>
<evidence type="ECO:0000259" key="7">
    <source>
        <dbReference type="Pfam" id="PF04130"/>
    </source>
</evidence>
<dbReference type="InterPro" id="IPR009686">
    <property type="entry name" value="Senescence/spartin_C"/>
</dbReference>
<dbReference type="GO" id="GO:0051225">
    <property type="term" value="P:spindle assembly"/>
    <property type="evidence" value="ECO:0007669"/>
    <property type="project" value="TreeGrafter"/>
</dbReference>
<feature type="domain" description="Gamma tubulin complex component protein N-terminal" evidence="9">
    <location>
        <begin position="459"/>
        <end position="738"/>
    </location>
</feature>
<evidence type="ECO:0000313" key="10">
    <source>
        <dbReference type="EMBL" id="KAK4143338.1"/>
    </source>
</evidence>